<dbReference type="Gene3D" id="2.60.120.10">
    <property type="entry name" value="Jelly Rolls"/>
    <property type="match status" value="1"/>
</dbReference>
<organism evidence="2 3">
    <name type="scientific">Marivirga atlantica</name>
    <dbReference type="NCBI Taxonomy" id="1548457"/>
    <lineage>
        <taxon>Bacteria</taxon>
        <taxon>Pseudomonadati</taxon>
        <taxon>Bacteroidota</taxon>
        <taxon>Cytophagia</taxon>
        <taxon>Cytophagales</taxon>
        <taxon>Marivirgaceae</taxon>
        <taxon>Marivirga</taxon>
    </lineage>
</organism>
<dbReference type="AlphaFoldDB" id="A0A937DJY7"/>
<protein>
    <submittedName>
        <fullName evidence="2">Cyclic nucleotide-binding domain-containing protein</fullName>
    </submittedName>
</protein>
<dbReference type="InterPro" id="IPR018490">
    <property type="entry name" value="cNMP-bd_dom_sf"/>
</dbReference>
<dbReference type="PROSITE" id="PS50042">
    <property type="entry name" value="CNMP_BINDING_3"/>
    <property type="match status" value="1"/>
</dbReference>
<dbReference type="InterPro" id="IPR014710">
    <property type="entry name" value="RmlC-like_jellyroll"/>
</dbReference>
<dbReference type="SUPFAM" id="SSF51206">
    <property type="entry name" value="cAMP-binding domain-like"/>
    <property type="match status" value="1"/>
</dbReference>
<sequence>MKILNPFKKTFTNRELVLFRFLKSMPLFESLSFTQLAHFIPFMHMRTYRENEVVFFRGDPSQALYLLHKGELALSIDMKERFETIGHLSSGTSFGDDALLEESTRIYNAIITSEKAQIYVIPQINLFEIFNHYPKIKAKVLESYMKQQNNYMHRLFSAYKTNFGFFDLGDVYGKRK</sequence>
<dbReference type="RefSeq" id="WP_201919989.1">
    <property type="nucleotide sequence ID" value="NZ_JAERQG010000002.1"/>
</dbReference>
<feature type="domain" description="Cyclic nucleotide-binding" evidence="1">
    <location>
        <begin position="27"/>
        <end position="147"/>
    </location>
</feature>
<gene>
    <name evidence="2" type="ORF">JKP34_09120</name>
</gene>
<name>A0A937DJY7_9BACT</name>
<dbReference type="SMART" id="SM00100">
    <property type="entry name" value="cNMP"/>
    <property type="match status" value="1"/>
</dbReference>
<dbReference type="EMBL" id="JAERQG010000002">
    <property type="protein sequence ID" value="MBL0765409.1"/>
    <property type="molecule type" value="Genomic_DNA"/>
</dbReference>
<dbReference type="PANTHER" id="PTHR23011:SF28">
    <property type="entry name" value="CYCLIC NUCLEOTIDE-BINDING DOMAIN CONTAINING PROTEIN"/>
    <property type="match status" value="1"/>
</dbReference>
<accession>A0A937DJY7</accession>
<comment type="caution">
    <text evidence="2">The sequence shown here is derived from an EMBL/GenBank/DDBJ whole genome shotgun (WGS) entry which is preliminary data.</text>
</comment>
<evidence type="ECO:0000313" key="2">
    <source>
        <dbReference type="EMBL" id="MBL0765409.1"/>
    </source>
</evidence>
<dbReference type="PANTHER" id="PTHR23011">
    <property type="entry name" value="CYCLIC NUCLEOTIDE-BINDING DOMAIN CONTAINING PROTEIN"/>
    <property type="match status" value="1"/>
</dbReference>
<dbReference type="Pfam" id="PF00027">
    <property type="entry name" value="cNMP_binding"/>
    <property type="match status" value="1"/>
</dbReference>
<dbReference type="CDD" id="cd00038">
    <property type="entry name" value="CAP_ED"/>
    <property type="match status" value="1"/>
</dbReference>
<evidence type="ECO:0000259" key="1">
    <source>
        <dbReference type="PROSITE" id="PS50042"/>
    </source>
</evidence>
<proteinExistence type="predicted"/>
<keyword evidence="3" id="KW-1185">Reference proteome</keyword>
<dbReference type="Proteomes" id="UP000642920">
    <property type="component" value="Unassembled WGS sequence"/>
</dbReference>
<evidence type="ECO:0000313" key="3">
    <source>
        <dbReference type="Proteomes" id="UP000642920"/>
    </source>
</evidence>
<dbReference type="InterPro" id="IPR000595">
    <property type="entry name" value="cNMP-bd_dom"/>
</dbReference>
<reference evidence="2" key="1">
    <citation type="submission" date="2021-01" db="EMBL/GenBank/DDBJ databases">
        <title>Marivirga sp. nov., isolated from intertidal surface sediments.</title>
        <authorList>
            <person name="Zhang M."/>
        </authorList>
    </citation>
    <scope>NUCLEOTIDE SEQUENCE</scope>
    <source>
        <strain evidence="2">SM1354</strain>
    </source>
</reference>